<protein>
    <recommendedName>
        <fullName evidence="3">GAF domain-containing protein</fullName>
    </recommendedName>
</protein>
<evidence type="ECO:0000313" key="1">
    <source>
        <dbReference type="EMBL" id="MDY0395494.1"/>
    </source>
</evidence>
<proteinExistence type="predicted"/>
<reference evidence="1 2" key="1">
    <citation type="submission" date="2023-10" db="EMBL/GenBank/DDBJ databases">
        <title>Virgibacillus halophilus 5B73C genome.</title>
        <authorList>
            <person name="Miliotis G."/>
            <person name="Sengupta P."/>
            <person name="Hameed A."/>
            <person name="Chuvochina M."/>
            <person name="Mcdonagh F."/>
            <person name="Simpson A.C."/>
            <person name="Singh N.K."/>
            <person name="Rekha P.D."/>
            <person name="Raman K."/>
            <person name="Hugenholtz P."/>
            <person name="Venkateswaran K."/>
        </authorList>
    </citation>
    <scope>NUCLEOTIDE SEQUENCE [LARGE SCALE GENOMIC DNA]</scope>
    <source>
        <strain evidence="1 2">5B73C</strain>
    </source>
</reference>
<gene>
    <name evidence="1" type="ORF">RWE15_14995</name>
</gene>
<organism evidence="1 2">
    <name type="scientific">Tigheibacillus halophilus</name>
    <dbReference type="NCBI Taxonomy" id="361280"/>
    <lineage>
        <taxon>Bacteria</taxon>
        <taxon>Bacillati</taxon>
        <taxon>Bacillota</taxon>
        <taxon>Bacilli</taxon>
        <taxon>Bacillales</taxon>
        <taxon>Bacillaceae</taxon>
        <taxon>Tigheibacillus</taxon>
    </lineage>
</organism>
<evidence type="ECO:0008006" key="3">
    <source>
        <dbReference type="Google" id="ProtNLM"/>
    </source>
</evidence>
<comment type="caution">
    <text evidence="1">The sequence shown here is derived from an EMBL/GenBank/DDBJ whole genome shotgun (WGS) entry which is preliminary data.</text>
</comment>
<keyword evidence="2" id="KW-1185">Reference proteome</keyword>
<name>A0ABU5C8E1_9BACI</name>
<evidence type="ECO:0000313" key="2">
    <source>
        <dbReference type="Proteomes" id="UP001281447"/>
    </source>
</evidence>
<sequence>MEGGIADFIKTLESLIQNVITIESQLPFIDVPTPNFKISSLTDKEIREMELIKRPIRLKRHYNDEEISCIVAPILLDGIVYGYITSWGYRSENLQLDLSILEQASIFFIT</sequence>
<dbReference type="EMBL" id="JAWDIP010000003">
    <property type="protein sequence ID" value="MDY0395494.1"/>
    <property type="molecule type" value="Genomic_DNA"/>
</dbReference>
<accession>A0ABU5C8E1</accession>
<dbReference type="Proteomes" id="UP001281447">
    <property type="component" value="Unassembled WGS sequence"/>
</dbReference>